<feature type="chain" id="PRO_5022750126" evidence="1">
    <location>
        <begin position="24"/>
        <end position="60"/>
    </location>
</feature>
<proteinExistence type="predicted"/>
<dbReference type="Proteomes" id="UP000324222">
    <property type="component" value="Unassembled WGS sequence"/>
</dbReference>
<comment type="caution">
    <text evidence="2">The sequence shown here is derived from an EMBL/GenBank/DDBJ whole genome shotgun (WGS) entry which is preliminary data.</text>
</comment>
<protein>
    <submittedName>
        <fullName evidence="2">Uncharacterized protein</fullName>
    </submittedName>
</protein>
<evidence type="ECO:0000256" key="1">
    <source>
        <dbReference type="SAM" id="SignalP"/>
    </source>
</evidence>
<dbReference type="AlphaFoldDB" id="A0A5B7EJU3"/>
<evidence type="ECO:0000313" key="3">
    <source>
        <dbReference type="Proteomes" id="UP000324222"/>
    </source>
</evidence>
<gene>
    <name evidence="2" type="ORF">E2C01_026870</name>
</gene>
<accession>A0A5B7EJU3</accession>
<evidence type="ECO:0000313" key="2">
    <source>
        <dbReference type="EMBL" id="MPC33517.1"/>
    </source>
</evidence>
<keyword evidence="1" id="KW-0732">Signal</keyword>
<keyword evidence="3" id="KW-1185">Reference proteome</keyword>
<dbReference type="EMBL" id="VSRR010002850">
    <property type="protein sequence ID" value="MPC33517.1"/>
    <property type="molecule type" value="Genomic_DNA"/>
</dbReference>
<name>A0A5B7EJU3_PORTR</name>
<feature type="signal peptide" evidence="1">
    <location>
        <begin position="1"/>
        <end position="23"/>
    </location>
</feature>
<reference evidence="2 3" key="1">
    <citation type="submission" date="2019-05" db="EMBL/GenBank/DDBJ databases">
        <title>Another draft genome of Portunus trituberculatus and its Hox gene families provides insights of decapod evolution.</title>
        <authorList>
            <person name="Jeong J.-H."/>
            <person name="Song I."/>
            <person name="Kim S."/>
            <person name="Choi T."/>
            <person name="Kim D."/>
            <person name="Ryu S."/>
            <person name="Kim W."/>
        </authorList>
    </citation>
    <scope>NUCLEOTIDE SEQUENCE [LARGE SCALE GENOMIC DNA]</scope>
    <source>
        <tissue evidence="2">Muscle</tissue>
    </source>
</reference>
<sequence length="60" mass="6705">MNDGVMTLTFISALLGGATLASSTRTSPGGIWFRHCSMILNFGKQVHLKCRQIWYLIMDD</sequence>
<organism evidence="2 3">
    <name type="scientific">Portunus trituberculatus</name>
    <name type="common">Swimming crab</name>
    <name type="synonym">Neptunus trituberculatus</name>
    <dbReference type="NCBI Taxonomy" id="210409"/>
    <lineage>
        <taxon>Eukaryota</taxon>
        <taxon>Metazoa</taxon>
        <taxon>Ecdysozoa</taxon>
        <taxon>Arthropoda</taxon>
        <taxon>Crustacea</taxon>
        <taxon>Multicrustacea</taxon>
        <taxon>Malacostraca</taxon>
        <taxon>Eumalacostraca</taxon>
        <taxon>Eucarida</taxon>
        <taxon>Decapoda</taxon>
        <taxon>Pleocyemata</taxon>
        <taxon>Brachyura</taxon>
        <taxon>Eubrachyura</taxon>
        <taxon>Portunoidea</taxon>
        <taxon>Portunidae</taxon>
        <taxon>Portuninae</taxon>
        <taxon>Portunus</taxon>
    </lineage>
</organism>